<reference evidence="1 2" key="1">
    <citation type="journal article" date="2016" name="Mol. Biol. Evol.">
        <title>Comparative Genomics of Early-Diverging Mushroom-Forming Fungi Provides Insights into the Origins of Lignocellulose Decay Capabilities.</title>
        <authorList>
            <person name="Nagy L.G."/>
            <person name="Riley R."/>
            <person name="Tritt A."/>
            <person name="Adam C."/>
            <person name="Daum C."/>
            <person name="Floudas D."/>
            <person name="Sun H."/>
            <person name="Yadav J.S."/>
            <person name="Pangilinan J."/>
            <person name="Larsson K.H."/>
            <person name="Matsuura K."/>
            <person name="Barry K."/>
            <person name="Labutti K."/>
            <person name="Kuo R."/>
            <person name="Ohm R.A."/>
            <person name="Bhattacharya S.S."/>
            <person name="Shirouzu T."/>
            <person name="Yoshinaga Y."/>
            <person name="Martin F.M."/>
            <person name="Grigoriev I.V."/>
            <person name="Hibbett D.S."/>
        </authorList>
    </citation>
    <scope>NUCLEOTIDE SEQUENCE [LARGE SCALE GENOMIC DNA]</scope>
    <source>
        <strain evidence="1 2">HHB12029</strain>
    </source>
</reference>
<dbReference type="GO" id="GO:0007166">
    <property type="term" value="P:cell surface receptor signaling pathway"/>
    <property type="evidence" value="ECO:0007669"/>
    <property type="project" value="InterPro"/>
</dbReference>
<accession>A0A165KLJ1</accession>
<proteinExistence type="predicted"/>
<dbReference type="EMBL" id="KV425941">
    <property type="protein sequence ID" value="KZV96532.1"/>
    <property type="molecule type" value="Genomic_DNA"/>
</dbReference>
<dbReference type="CDD" id="cd21037">
    <property type="entry name" value="MLKL_NTD"/>
    <property type="match status" value="1"/>
</dbReference>
<sequence>MSTSRALTTVKKSSWKDPALTGASLALKIAKEATSDVPIVKQIIGVALNIVELAERAEKNRDALRMLAEKAATLAQLVKQVVSDRTVDGQLVPLLERLTLVLGKVEEFMLKETAKGNGLKKIYRSVFVLRSKVEKLSNELETEIRGFTIATLVDSRVYMAETRVYMEDNSQHDGQFRRLRDYEVRKLGVILERKTEHGTVVFAQARVDGVSELMVVKYLKGDVQTGQTSDVWTASVEDIMTQVS</sequence>
<gene>
    <name evidence="1" type="ORF">EXIGLDRAFT_420314</name>
</gene>
<dbReference type="InterPro" id="IPR059179">
    <property type="entry name" value="MLKL-like_MCAfunc"/>
</dbReference>
<dbReference type="AlphaFoldDB" id="A0A165KLJ1"/>
<evidence type="ECO:0000313" key="2">
    <source>
        <dbReference type="Proteomes" id="UP000077266"/>
    </source>
</evidence>
<dbReference type="InParanoid" id="A0A165KLJ1"/>
<protein>
    <submittedName>
        <fullName evidence="1">Uncharacterized protein</fullName>
    </submittedName>
</protein>
<dbReference type="Proteomes" id="UP000077266">
    <property type="component" value="Unassembled WGS sequence"/>
</dbReference>
<organism evidence="1 2">
    <name type="scientific">Exidia glandulosa HHB12029</name>
    <dbReference type="NCBI Taxonomy" id="1314781"/>
    <lineage>
        <taxon>Eukaryota</taxon>
        <taxon>Fungi</taxon>
        <taxon>Dikarya</taxon>
        <taxon>Basidiomycota</taxon>
        <taxon>Agaricomycotina</taxon>
        <taxon>Agaricomycetes</taxon>
        <taxon>Auriculariales</taxon>
        <taxon>Exidiaceae</taxon>
        <taxon>Exidia</taxon>
    </lineage>
</organism>
<keyword evidence="2" id="KW-1185">Reference proteome</keyword>
<dbReference type="Gene3D" id="1.20.930.20">
    <property type="entry name" value="Adaptor protein Cbl, N-terminal domain"/>
    <property type="match status" value="1"/>
</dbReference>
<dbReference type="OrthoDB" id="3319207at2759"/>
<name>A0A165KLJ1_EXIGL</name>
<evidence type="ECO:0000313" key="1">
    <source>
        <dbReference type="EMBL" id="KZV96532.1"/>
    </source>
</evidence>
<dbReference type="InterPro" id="IPR036537">
    <property type="entry name" value="Adaptor_Cbl_N_dom_sf"/>
</dbReference>